<dbReference type="Proteomes" id="UP000238196">
    <property type="component" value="Unassembled WGS sequence"/>
</dbReference>
<dbReference type="InterPro" id="IPR025388">
    <property type="entry name" value="Alginate_export_dom"/>
</dbReference>
<dbReference type="SUPFAM" id="SSF56935">
    <property type="entry name" value="Porins"/>
    <property type="match status" value="1"/>
</dbReference>
<accession>A0A2S5KWY2</accession>
<evidence type="ECO:0000256" key="1">
    <source>
        <dbReference type="SAM" id="SignalP"/>
    </source>
</evidence>
<evidence type="ECO:0000259" key="2">
    <source>
        <dbReference type="Pfam" id="PF13372"/>
    </source>
</evidence>
<feature type="chain" id="PRO_5015460014" description="Alginate export domain-containing protein" evidence="1">
    <location>
        <begin position="25"/>
        <end position="442"/>
    </location>
</feature>
<protein>
    <recommendedName>
        <fullName evidence="2">Alginate export domain-containing protein</fullName>
    </recommendedName>
</protein>
<gene>
    <name evidence="3" type="ORF">C4K68_01200</name>
</gene>
<feature type="signal peptide" evidence="1">
    <location>
        <begin position="1"/>
        <end position="24"/>
    </location>
</feature>
<dbReference type="AlphaFoldDB" id="A0A2S5KWY2"/>
<proteinExistence type="predicted"/>
<evidence type="ECO:0000313" key="4">
    <source>
        <dbReference type="Proteomes" id="UP000238196"/>
    </source>
</evidence>
<keyword evidence="1" id="KW-0732">Signal</keyword>
<comment type="caution">
    <text evidence="3">The sequence shown here is derived from an EMBL/GenBank/DDBJ whole genome shotgun (WGS) entry which is preliminary data.</text>
</comment>
<dbReference type="EMBL" id="PRLP01000004">
    <property type="protein sequence ID" value="PPC79233.1"/>
    <property type="molecule type" value="Genomic_DNA"/>
</dbReference>
<organism evidence="3 4">
    <name type="scientific">Proteobacteria bacterium 228</name>
    <dbReference type="NCBI Taxonomy" id="2083153"/>
    <lineage>
        <taxon>Bacteria</taxon>
        <taxon>Pseudomonadati</taxon>
        <taxon>Pseudomonadota</taxon>
    </lineage>
</organism>
<sequence length="442" mass="48544">MKRRYHVCGILAAALPLICPTAQAGYVFSNGALSGEATLDLGAANIISRNINFGTGRVDIRNGENTGTSATWQEGYLKPGLTLNYQLNDDWALLGGGSVVSATTLGDGDAGGFSRSSDSKTAVEELYAGVHYRQWTLTLGRQNFMVGNGFIVMDGNLDFLKDGAYWLGPRSAFRDAAVLSWDNKTLQAQAFSLRTDSDLGDFRLTGANVDYNLNDQVTLGAMALGVATIVDSSQSTQRDGMRVYDLRALHGVLPGVPNLTLNAEMAWQKGSNSTTEYDATAWYLQGDYQFASLPLQPTIGYRYASFSGDDDLTDNTSKAWDPLSKGFIDWGTWLIGDVVGNYLMNNSNENVHQLSAKLQLNDAFTLGAMHYQFWLDKNNFLGTAVENKHFADESVVYLDYAPNAQLYSSLSYNWVKPQAAAKEFFGDDKPFSAIELYFTYKY</sequence>
<feature type="domain" description="Alginate export" evidence="2">
    <location>
        <begin position="137"/>
        <end position="379"/>
    </location>
</feature>
<name>A0A2S5KWY2_9PROT</name>
<evidence type="ECO:0000313" key="3">
    <source>
        <dbReference type="EMBL" id="PPC79233.1"/>
    </source>
</evidence>
<dbReference type="Pfam" id="PF13372">
    <property type="entry name" value="Alginate_exp"/>
    <property type="match status" value="1"/>
</dbReference>
<reference evidence="3 4" key="1">
    <citation type="submission" date="2018-02" db="EMBL/GenBank/DDBJ databases">
        <title>novel marine gammaproteobacteria from coastal saline agro ecosystem.</title>
        <authorList>
            <person name="Krishnan R."/>
            <person name="Ramesh Kumar N."/>
        </authorList>
    </citation>
    <scope>NUCLEOTIDE SEQUENCE [LARGE SCALE GENOMIC DNA]</scope>
    <source>
        <strain evidence="3 4">228</strain>
    </source>
</reference>